<dbReference type="KEGG" id="bsi:BS1330_I1019"/>
<dbReference type="Proteomes" id="UP000007104">
    <property type="component" value="Chromosome I"/>
</dbReference>
<accession>A0A0H3G335</accession>
<dbReference type="AlphaFoldDB" id="A0A0H3G335"/>
<dbReference type="EMBL" id="CP002997">
    <property type="protein sequence ID" value="AEM18363.1"/>
    <property type="molecule type" value="Genomic_DNA"/>
</dbReference>
<name>A0A0H3G335_BRUSU</name>
<proteinExistence type="predicted"/>
<sequence length="35" mass="3903">MLFEAQNALQAHTFRLIHIKHRPACEPTGATKPSS</sequence>
<organism evidence="1 2">
    <name type="scientific">Brucella suis biovar 1 (strain 1330)</name>
    <dbReference type="NCBI Taxonomy" id="204722"/>
    <lineage>
        <taxon>Bacteria</taxon>
        <taxon>Pseudomonadati</taxon>
        <taxon>Pseudomonadota</taxon>
        <taxon>Alphaproteobacteria</taxon>
        <taxon>Hyphomicrobiales</taxon>
        <taxon>Brucellaceae</taxon>
        <taxon>Brucella/Ochrobactrum group</taxon>
        <taxon>Brucella</taxon>
    </lineage>
</organism>
<gene>
    <name evidence="1" type="ordered locus">BS1330_I1019</name>
</gene>
<evidence type="ECO:0000313" key="2">
    <source>
        <dbReference type="Proteomes" id="UP000007104"/>
    </source>
</evidence>
<protein>
    <submittedName>
        <fullName evidence="1">Uncharacterized protein</fullName>
    </submittedName>
</protein>
<dbReference type="KEGG" id="bms:BR1023"/>
<dbReference type="HOGENOM" id="CLU_3363718_0_0_5"/>
<reference evidence="1 2" key="1">
    <citation type="journal article" date="2011" name="J. Bacteriol.">
        <title>Revised genome sequence of Brucella suis 1330.</title>
        <authorList>
            <person name="Tae H."/>
            <person name="Shallom S."/>
            <person name="Settlage R."/>
            <person name="Preston D."/>
            <person name="Adams L.G."/>
            <person name="Garner H.R."/>
        </authorList>
    </citation>
    <scope>NUCLEOTIDE SEQUENCE [LARGE SCALE GENOMIC DNA]</scope>
    <source>
        <strain evidence="1 2">1330</strain>
    </source>
</reference>
<evidence type="ECO:0000313" key="1">
    <source>
        <dbReference type="EMBL" id="AEM18363.1"/>
    </source>
</evidence>
<keyword evidence="2" id="KW-1185">Reference proteome</keyword>